<dbReference type="PANTHER" id="PTHR11138">
    <property type="entry name" value="METHIONYL-TRNA FORMYLTRANSFERASE"/>
    <property type="match status" value="1"/>
</dbReference>
<dbReference type="RefSeq" id="WP_319843553.1">
    <property type="nucleotide sequence ID" value="NZ_JAXAFJ010000002.1"/>
</dbReference>
<evidence type="ECO:0000259" key="1">
    <source>
        <dbReference type="Pfam" id="PF00551"/>
    </source>
</evidence>
<organism evidence="2 3">
    <name type="scientific">Terrihabitans rhizophilus</name>
    <dbReference type="NCBI Taxonomy" id="3092662"/>
    <lineage>
        <taxon>Bacteria</taxon>
        <taxon>Pseudomonadati</taxon>
        <taxon>Pseudomonadota</taxon>
        <taxon>Alphaproteobacteria</taxon>
        <taxon>Hyphomicrobiales</taxon>
        <taxon>Terrihabitans</taxon>
    </lineage>
</organism>
<keyword evidence="3" id="KW-1185">Reference proteome</keyword>
<name>A0ABU4RKV4_9HYPH</name>
<dbReference type="SUPFAM" id="SSF53328">
    <property type="entry name" value="Formyltransferase"/>
    <property type="match status" value="1"/>
</dbReference>
<dbReference type="Proteomes" id="UP001274321">
    <property type="component" value="Unassembled WGS sequence"/>
</dbReference>
<evidence type="ECO:0000313" key="3">
    <source>
        <dbReference type="Proteomes" id="UP001274321"/>
    </source>
</evidence>
<dbReference type="PANTHER" id="PTHR11138:SF5">
    <property type="entry name" value="METHIONYL-TRNA FORMYLTRANSFERASE, MITOCHONDRIAL"/>
    <property type="match status" value="1"/>
</dbReference>
<dbReference type="Gene3D" id="3.40.50.12230">
    <property type="match status" value="1"/>
</dbReference>
<dbReference type="EMBL" id="JAXAFJ010000002">
    <property type="protein sequence ID" value="MDX6805437.1"/>
    <property type="molecule type" value="Genomic_DNA"/>
</dbReference>
<feature type="domain" description="Formyl transferase N-terminal" evidence="1">
    <location>
        <begin position="77"/>
        <end position="150"/>
    </location>
</feature>
<dbReference type="Pfam" id="PF00551">
    <property type="entry name" value="Formyl_trans_N"/>
    <property type="match status" value="1"/>
</dbReference>
<comment type="caution">
    <text evidence="2">The sequence shown here is derived from an EMBL/GenBank/DDBJ whole genome shotgun (WGS) entry which is preliminary data.</text>
</comment>
<dbReference type="InterPro" id="IPR002376">
    <property type="entry name" value="Formyl_transf_N"/>
</dbReference>
<proteinExistence type="predicted"/>
<reference evidence="2 3" key="1">
    <citation type="submission" date="2023-11" db="EMBL/GenBank/DDBJ databases">
        <authorList>
            <person name="Bao R."/>
        </authorList>
    </citation>
    <scope>NUCLEOTIDE SEQUENCE [LARGE SCALE GENOMIC DNA]</scope>
    <source>
        <strain evidence="2 3">PJ23</strain>
    </source>
</reference>
<evidence type="ECO:0000313" key="2">
    <source>
        <dbReference type="EMBL" id="MDX6805437.1"/>
    </source>
</evidence>
<sequence>MRIALIGSRWFGAEMLKIVHARGYDFHVVAPDAEDRLAQTAVELGAPLSLHTGKRRVTHDHLPGEFDVVVAAYSHAFIPLDKAPISIGYHPSLLPRWRGIASVEWTVKAGDAVAGGSVYHLTDEMDAGGIAAQDWCFVLPGEDAGSLWRRELGPMGLRLLAQVIDEIAQTGTCRAEPQDERFVTLAPRIKEAESA</sequence>
<dbReference type="InterPro" id="IPR036477">
    <property type="entry name" value="Formyl_transf_N_sf"/>
</dbReference>
<gene>
    <name evidence="2" type="ORF">SCD90_05110</name>
</gene>
<protein>
    <submittedName>
        <fullName evidence="2">Formyltransferase family protein</fullName>
    </submittedName>
</protein>
<accession>A0ABU4RKV4</accession>